<keyword evidence="10" id="KW-1185">Reference proteome</keyword>
<dbReference type="InterPro" id="IPR000515">
    <property type="entry name" value="MetI-like"/>
</dbReference>
<evidence type="ECO:0000313" key="10">
    <source>
        <dbReference type="Proteomes" id="UP000306509"/>
    </source>
</evidence>
<evidence type="ECO:0000256" key="4">
    <source>
        <dbReference type="ARBA" id="ARBA00022692"/>
    </source>
</evidence>
<organism evidence="9 10">
    <name type="scientific">Robinsoniella peoriensis</name>
    <dbReference type="NCBI Taxonomy" id="180332"/>
    <lineage>
        <taxon>Bacteria</taxon>
        <taxon>Bacillati</taxon>
        <taxon>Bacillota</taxon>
        <taxon>Clostridia</taxon>
        <taxon>Lachnospirales</taxon>
        <taxon>Lachnospiraceae</taxon>
        <taxon>Robinsoniella</taxon>
    </lineage>
</organism>
<feature type="transmembrane region" description="Helical" evidence="7">
    <location>
        <begin position="71"/>
        <end position="93"/>
    </location>
</feature>
<evidence type="ECO:0000256" key="1">
    <source>
        <dbReference type="ARBA" id="ARBA00004651"/>
    </source>
</evidence>
<keyword evidence="2 7" id="KW-0813">Transport</keyword>
<feature type="domain" description="ABC transmembrane type-1" evidence="8">
    <location>
        <begin position="67"/>
        <end position="256"/>
    </location>
</feature>
<dbReference type="InterPro" id="IPR035906">
    <property type="entry name" value="MetI-like_sf"/>
</dbReference>
<evidence type="ECO:0000256" key="7">
    <source>
        <dbReference type="RuleBase" id="RU363032"/>
    </source>
</evidence>
<dbReference type="Gene3D" id="1.10.3720.10">
    <property type="entry name" value="MetI-like"/>
    <property type="match status" value="1"/>
</dbReference>
<dbReference type="EMBL" id="QGQD01000057">
    <property type="protein sequence ID" value="TLD00295.1"/>
    <property type="molecule type" value="Genomic_DNA"/>
</dbReference>
<evidence type="ECO:0000313" key="9">
    <source>
        <dbReference type="EMBL" id="TLD00295.1"/>
    </source>
</evidence>
<accession>A0A4U8Q607</accession>
<sequence>MKSRKWPLHLLLVLCVVITVGPFLWMILTSFKTYEESIQIPPTIFPQVLTLESYKEVVHKFPFLDFYRNTFIVLFFTITIELVICSMAAYAFARLEFPGRDVIFIILLALLMVPGQIFLVPNYDIMVKLGLADTVTALWIPKVFSAFGTFMLREFFKGLPRSLDEAAKLDGCSYFQIYYKILLPLIKPALSSLAILTAISTFKDLMWPLIVNNAMEKMTLSAGLAMLIGEHTTYYPQVMAGGIIAVLPMILIFFLFQKQFVEGIAATGVKQ</sequence>
<dbReference type="RefSeq" id="WP_138002730.1">
    <property type="nucleotide sequence ID" value="NZ_QGQD01000057.1"/>
</dbReference>
<dbReference type="AlphaFoldDB" id="A0A4U8Q607"/>
<feature type="transmembrane region" description="Helical" evidence="7">
    <location>
        <begin position="234"/>
        <end position="256"/>
    </location>
</feature>
<keyword evidence="3" id="KW-1003">Cell membrane</keyword>
<dbReference type="Pfam" id="PF00528">
    <property type="entry name" value="BPD_transp_1"/>
    <property type="match status" value="1"/>
</dbReference>
<evidence type="ECO:0000256" key="3">
    <source>
        <dbReference type="ARBA" id="ARBA00022475"/>
    </source>
</evidence>
<evidence type="ECO:0000256" key="6">
    <source>
        <dbReference type="ARBA" id="ARBA00023136"/>
    </source>
</evidence>
<comment type="similarity">
    <text evidence="7">Belongs to the binding-protein-dependent transport system permease family.</text>
</comment>
<comment type="subcellular location">
    <subcellularLocation>
        <location evidence="1 7">Cell membrane</location>
        <topology evidence="1 7">Multi-pass membrane protein</topology>
    </subcellularLocation>
</comment>
<evidence type="ECO:0000259" key="8">
    <source>
        <dbReference type="PROSITE" id="PS50928"/>
    </source>
</evidence>
<evidence type="ECO:0000256" key="5">
    <source>
        <dbReference type="ARBA" id="ARBA00022989"/>
    </source>
</evidence>
<dbReference type="STRING" id="180332.GCA_000797495_03568"/>
<feature type="transmembrane region" description="Helical" evidence="7">
    <location>
        <begin position="139"/>
        <end position="156"/>
    </location>
</feature>
<dbReference type="SUPFAM" id="SSF161098">
    <property type="entry name" value="MetI-like"/>
    <property type="match status" value="1"/>
</dbReference>
<proteinExistence type="inferred from homology"/>
<keyword evidence="5 7" id="KW-1133">Transmembrane helix</keyword>
<dbReference type="GO" id="GO:0055085">
    <property type="term" value="P:transmembrane transport"/>
    <property type="evidence" value="ECO:0007669"/>
    <property type="project" value="InterPro"/>
</dbReference>
<name>A0A4U8Q607_9FIRM</name>
<dbReference type="Proteomes" id="UP000306509">
    <property type="component" value="Unassembled WGS sequence"/>
</dbReference>
<feature type="transmembrane region" description="Helical" evidence="7">
    <location>
        <begin position="102"/>
        <end position="119"/>
    </location>
</feature>
<keyword evidence="6 7" id="KW-0472">Membrane</keyword>
<dbReference type="PANTHER" id="PTHR43744">
    <property type="entry name" value="ABC TRANSPORTER PERMEASE PROTEIN MG189-RELATED-RELATED"/>
    <property type="match status" value="1"/>
</dbReference>
<protein>
    <submittedName>
        <fullName evidence="9">L-arabinose transport system permease protein AraQ</fullName>
    </submittedName>
</protein>
<gene>
    <name evidence="9" type="primary">araQ_43</name>
    <name evidence="9" type="ORF">DSM106044_02964</name>
</gene>
<feature type="transmembrane region" description="Helical" evidence="7">
    <location>
        <begin position="7"/>
        <end position="28"/>
    </location>
</feature>
<evidence type="ECO:0000256" key="2">
    <source>
        <dbReference type="ARBA" id="ARBA00022448"/>
    </source>
</evidence>
<dbReference type="PANTHER" id="PTHR43744:SF12">
    <property type="entry name" value="ABC TRANSPORTER PERMEASE PROTEIN MG189-RELATED"/>
    <property type="match status" value="1"/>
</dbReference>
<dbReference type="GO" id="GO:0005886">
    <property type="term" value="C:plasma membrane"/>
    <property type="evidence" value="ECO:0007669"/>
    <property type="project" value="UniProtKB-SubCell"/>
</dbReference>
<comment type="caution">
    <text evidence="9">The sequence shown here is derived from an EMBL/GenBank/DDBJ whole genome shotgun (WGS) entry which is preliminary data.</text>
</comment>
<feature type="transmembrane region" description="Helical" evidence="7">
    <location>
        <begin position="177"/>
        <end position="199"/>
    </location>
</feature>
<dbReference type="CDD" id="cd06261">
    <property type="entry name" value="TM_PBP2"/>
    <property type="match status" value="1"/>
</dbReference>
<dbReference type="PROSITE" id="PS50928">
    <property type="entry name" value="ABC_TM1"/>
    <property type="match status" value="1"/>
</dbReference>
<reference evidence="9 10" key="1">
    <citation type="journal article" date="2019" name="Anaerobe">
        <title>Detection of Robinsoniella peoriensis in multiple bone samples of a trauma patient.</title>
        <authorList>
            <person name="Schrottner P."/>
            <person name="Hartwich K."/>
            <person name="Bunk B."/>
            <person name="Schober I."/>
            <person name="Helbig S."/>
            <person name="Rudolph W.W."/>
            <person name="Gunzer F."/>
        </authorList>
    </citation>
    <scope>NUCLEOTIDE SEQUENCE [LARGE SCALE GENOMIC DNA]</scope>
    <source>
        <strain evidence="9 10">DSM 106044</strain>
    </source>
</reference>
<keyword evidence="4 7" id="KW-0812">Transmembrane</keyword>